<accession>A0AAN6SHK5</accession>
<comment type="caution">
    <text evidence="2">The sequence shown here is derived from an EMBL/GenBank/DDBJ whole genome shotgun (WGS) entry which is preliminary data.</text>
</comment>
<feature type="compositionally biased region" description="Basic and acidic residues" evidence="1">
    <location>
        <begin position="332"/>
        <end position="345"/>
    </location>
</feature>
<protein>
    <submittedName>
        <fullName evidence="2">Uncharacterized protein</fullName>
    </submittedName>
</protein>
<reference evidence="2" key="2">
    <citation type="submission" date="2023-06" db="EMBL/GenBank/DDBJ databases">
        <authorList>
            <consortium name="Lawrence Berkeley National Laboratory"/>
            <person name="Mondo S.J."/>
            <person name="Hensen N."/>
            <person name="Bonometti L."/>
            <person name="Westerberg I."/>
            <person name="Brannstrom I.O."/>
            <person name="Guillou S."/>
            <person name="Cros-Aarteil S."/>
            <person name="Calhoun S."/>
            <person name="Haridas S."/>
            <person name="Kuo A."/>
            <person name="Pangilinan J."/>
            <person name="Riley R."/>
            <person name="Labutti K."/>
            <person name="Andreopoulos B."/>
            <person name="Lipzen A."/>
            <person name="Chen C."/>
            <person name="Yanf M."/>
            <person name="Daum C."/>
            <person name="Ng V."/>
            <person name="Clum A."/>
            <person name="Steindorff A."/>
            <person name="Ohm R."/>
            <person name="Martin F."/>
            <person name="Silar P."/>
            <person name="Natvig D."/>
            <person name="Lalanne C."/>
            <person name="Gautier V."/>
            <person name="Ament-Velasquez S.L."/>
            <person name="Kruys A."/>
            <person name="Hutchinson M.I."/>
            <person name="Powell A.J."/>
            <person name="Barry K."/>
            <person name="Miller A.N."/>
            <person name="Grigoriev I.V."/>
            <person name="Debuchy R."/>
            <person name="Gladieux P."/>
            <person name="Thoren M.H."/>
            <person name="Johannesson H."/>
        </authorList>
    </citation>
    <scope>NUCLEOTIDE SEQUENCE</scope>
    <source>
        <strain evidence="2">CBS 626.80</strain>
    </source>
</reference>
<feature type="region of interest" description="Disordered" evidence="1">
    <location>
        <begin position="193"/>
        <end position="262"/>
    </location>
</feature>
<gene>
    <name evidence="2" type="ORF">QBC32DRAFT_80133</name>
</gene>
<evidence type="ECO:0000256" key="1">
    <source>
        <dbReference type="SAM" id="MobiDB-lite"/>
    </source>
</evidence>
<reference evidence="2" key="1">
    <citation type="journal article" date="2023" name="Mol. Phylogenet. Evol.">
        <title>Genome-scale phylogeny and comparative genomics of the fungal order Sordariales.</title>
        <authorList>
            <person name="Hensen N."/>
            <person name="Bonometti L."/>
            <person name="Westerberg I."/>
            <person name="Brannstrom I.O."/>
            <person name="Guillou S."/>
            <person name="Cros-Aarteil S."/>
            <person name="Calhoun S."/>
            <person name="Haridas S."/>
            <person name="Kuo A."/>
            <person name="Mondo S."/>
            <person name="Pangilinan J."/>
            <person name="Riley R."/>
            <person name="LaButti K."/>
            <person name="Andreopoulos B."/>
            <person name="Lipzen A."/>
            <person name="Chen C."/>
            <person name="Yan M."/>
            <person name="Daum C."/>
            <person name="Ng V."/>
            <person name="Clum A."/>
            <person name="Steindorff A."/>
            <person name="Ohm R.A."/>
            <person name="Martin F."/>
            <person name="Silar P."/>
            <person name="Natvig D.O."/>
            <person name="Lalanne C."/>
            <person name="Gautier V."/>
            <person name="Ament-Velasquez S.L."/>
            <person name="Kruys A."/>
            <person name="Hutchinson M.I."/>
            <person name="Powell A.J."/>
            <person name="Barry K."/>
            <person name="Miller A.N."/>
            <person name="Grigoriev I.V."/>
            <person name="Debuchy R."/>
            <person name="Gladieux P."/>
            <person name="Hiltunen Thoren M."/>
            <person name="Johannesson H."/>
        </authorList>
    </citation>
    <scope>NUCLEOTIDE SEQUENCE</scope>
    <source>
        <strain evidence="2">CBS 626.80</strain>
    </source>
</reference>
<evidence type="ECO:0000313" key="3">
    <source>
        <dbReference type="Proteomes" id="UP001303222"/>
    </source>
</evidence>
<dbReference type="AlphaFoldDB" id="A0AAN6SHK5"/>
<organism evidence="2 3">
    <name type="scientific">Pseudoneurospora amorphoporcata</name>
    <dbReference type="NCBI Taxonomy" id="241081"/>
    <lineage>
        <taxon>Eukaryota</taxon>
        <taxon>Fungi</taxon>
        <taxon>Dikarya</taxon>
        <taxon>Ascomycota</taxon>
        <taxon>Pezizomycotina</taxon>
        <taxon>Sordariomycetes</taxon>
        <taxon>Sordariomycetidae</taxon>
        <taxon>Sordariales</taxon>
        <taxon>Sordariaceae</taxon>
        <taxon>Pseudoneurospora</taxon>
    </lineage>
</organism>
<feature type="compositionally biased region" description="Polar residues" evidence="1">
    <location>
        <begin position="366"/>
        <end position="379"/>
    </location>
</feature>
<feature type="compositionally biased region" description="Low complexity" evidence="1">
    <location>
        <begin position="197"/>
        <end position="213"/>
    </location>
</feature>
<sequence>MDNEVYSFIQHLVPIERGIPPRQPPCFQCTYDTARHIHSASVLINYKDTVELVKKTLCFVGQSAIKRCSNCDQANEQRCYDCPRELASLRDKLWGWLSRVDINSTSTGADRTDVNYHPLSLLRISAAGFLEHTRLFLQKHNLEDFNQLQSDLKAPVPKLVEWGCIDVSVTQQAEQQHQQWQQEVEWDLSPPFTSAAQQKEQQQQQQHQKQVLQGPSPLRSPSAEPYYSSLTFTRGCNPSSSPNPKSASSSKQQPLSQSQPQRDEIKKIHATLENIQVQLHTMLVTLSSMSRNHRREAIAHHEEIKELLICSRNNNDKDKGNGIDKGQCLDRGQGKDNGDNSDNRDSSNSSLSSSAPLGPSFLHPSSPISNDGEGSSNRDGFNPAPGGPCSIPPRLSSHIPD</sequence>
<keyword evidence="3" id="KW-1185">Reference proteome</keyword>
<dbReference type="EMBL" id="MU859087">
    <property type="protein sequence ID" value="KAK3954632.1"/>
    <property type="molecule type" value="Genomic_DNA"/>
</dbReference>
<evidence type="ECO:0000313" key="2">
    <source>
        <dbReference type="EMBL" id="KAK3954632.1"/>
    </source>
</evidence>
<name>A0AAN6SHK5_9PEZI</name>
<proteinExistence type="predicted"/>
<feature type="region of interest" description="Disordered" evidence="1">
    <location>
        <begin position="313"/>
        <end position="401"/>
    </location>
</feature>
<feature type="compositionally biased region" description="Low complexity" evidence="1">
    <location>
        <begin position="237"/>
        <end position="260"/>
    </location>
</feature>
<dbReference type="Proteomes" id="UP001303222">
    <property type="component" value="Unassembled WGS sequence"/>
</dbReference>